<evidence type="ECO:0000256" key="4">
    <source>
        <dbReference type="ARBA" id="ARBA00023015"/>
    </source>
</evidence>
<dbReference type="Proteomes" id="UP000321175">
    <property type="component" value="Unassembled WGS sequence"/>
</dbReference>
<organism evidence="9 10">
    <name type="scientific">Enterococcus mundtii</name>
    <dbReference type="NCBI Taxonomy" id="53346"/>
    <lineage>
        <taxon>Bacteria</taxon>
        <taxon>Bacillati</taxon>
        <taxon>Bacillota</taxon>
        <taxon>Bacilli</taxon>
        <taxon>Lactobacillales</taxon>
        <taxon>Enterococcaceae</taxon>
        <taxon>Enterococcus</taxon>
    </lineage>
</organism>
<accession>A0A1L8UUB5</accession>
<reference evidence="9 10" key="1">
    <citation type="submission" date="2016-12" db="EMBL/GenBank/DDBJ databases">
        <authorList>
            <person name="Song W.-J."/>
            <person name="Kurnit D.M."/>
        </authorList>
    </citation>
    <scope>NUCLEOTIDE SEQUENCE [LARGE SCALE GENOMIC DNA]</scope>
    <source>
        <strain evidence="9 10">CGB1038-1_S1</strain>
    </source>
</reference>
<evidence type="ECO:0000256" key="3">
    <source>
        <dbReference type="ARBA" id="ARBA00022898"/>
    </source>
</evidence>
<keyword evidence="11" id="KW-1185">Reference proteome</keyword>
<keyword evidence="3" id="KW-0663">Pyridoxal phosphate</keyword>
<dbReference type="Gene3D" id="3.40.640.10">
    <property type="entry name" value="Type I PLP-dependent aspartate aminotransferase-like (Major domain)"/>
    <property type="match status" value="1"/>
</dbReference>
<dbReference type="InterPro" id="IPR036390">
    <property type="entry name" value="WH_DNA-bd_sf"/>
</dbReference>
<dbReference type="Proteomes" id="UP000189299">
    <property type="component" value="Unassembled WGS sequence"/>
</dbReference>
<evidence type="ECO:0000256" key="5">
    <source>
        <dbReference type="ARBA" id="ARBA00023125"/>
    </source>
</evidence>
<keyword evidence="2" id="KW-0032">Aminotransferase</keyword>
<dbReference type="CDD" id="cd00609">
    <property type="entry name" value="AAT_like"/>
    <property type="match status" value="1"/>
</dbReference>
<evidence type="ECO:0000256" key="1">
    <source>
        <dbReference type="ARBA" id="ARBA00005384"/>
    </source>
</evidence>
<dbReference type="InterPro" id="IPR015422">
    <property type="entry name" value="PyrdxlP-dep_Trfase_small"/>
</dbReference>
<protein>
    <submittedName>
        <fullName evidence="9">GntR family transcriptional regulator</fullName>
    </submittedName>
</protein>
<dbReference type="SMART" id="SM00345">
    <property type="entry name" value="HTH_GNTR"/>
    <property type="match status" value="1"/>
</dbReference>
<evidence type="ECO:0000313" key="11">
    <source>
        <dbReference type="Proteomes" id="UP000321175"/>
    </source>
</evidence>
<dbReference type="Pfam" id="PF00392">
    <property type="entry name" value="GntR"/>
    <property type="match status" value="1"/>
</dbReference>
<dbReference type="InterPro" id="IPR000524">
    <property type="entry name" value="Tscrpt_reg_HTH_GntR"/>
</dbReference>
<dbReference type="GO" id="GO:0030170">
    <property type="term" value="F:pyridoxal phosphate binding"/>
    <property type="evidence" value="ECO:0007669"/>
    <property type="project" value="InterPro"/>
</dbReference>
<evidence type="ECO:0000313" key="8">
    <source>
        <dbReference type="EMBL" id="GEL79311.1"/>
    </source>
</evidence>
<dbReference type="GO" id="GO:0003700">
    <property type="term" value="F:DNA-binding transcription factor activity"/>
    <property type="evidence" value="ECO:0007669"/>
    <property type="project" value="InterPro"/>
</dbReference>
<evidence type="ECO:0000313" key="9">
    <source>
        <dbReference type="EMBL" id="ONN42110.1"/>
    </source>
</evidence>
<comment type="similarity">
    <text evidence="1">In the C-terminal section; belongs to the class-I pyridoxal-phosphate-dependent aminotransferase family.</text>
</comment>
<dbReference type="InterPro" id="IPR015424">
    <property type="entry name" value="PyrdxlP-dep_Trfase"/>
</dbReference>
<dbReference type="Pfam" id="PF00155">
    <property type="entry name" value="Aminotran_1_2"/>
    <property type="match status" value="1"/>
</dbReference>
<dbReference type="InterPro" id="IPR036388">
    <property type="entry name" value="WH-like_DNA-bd_sf"/>
</dbReference>
<dbReference type="GO" id="GO:0003677">
    <property type="term" value="F:DNA binding"/>
    <property type="evidence" value="ECO:0007669"/>
    <property type="project" value="UniProtKB-KW"/>
</dbReference>
<evidence type="ECO:0000259" key="7">
    <source>
        <dbReference type="PROSITE" id="PS50949"/>
    </source>
</evidence>
<dbReference type="CDD" id="cd07377">
    <property type="entry name" value="WHTH_GntR"/>
    <property type="match status" value="1"/>
</dbReference>
<dbReference type="PRINTS" id="PR00035">
    <property type="entry name" value="HTHGNTR"/>
</dbReference>
<sequence>MWTRITKHKGSAYQQIMDQILKKIENGQLQPGDKLPSERMFADFFGVNRTTVVHALDELRGLGILESRQGSGRFISSVTWGDFSEPRIDWRQLISARYDKIVDSYGEKVKEASRKSDFLDLYSSEMPLDVLPNMKMPNYTLEGILKEEQAVSVFGYQPLMAQIRERLIRNNGFSFKKSQLLITGGGQQAIFLILQTILSVGDAIAVESPTFFYRLPLFKALGTRLFGIPMDDQGIDLEKLEEAIHKHKIKAVLVNPNFQNPTGTVMAAERRQRLVALCRKYQLPIIEDDVFADLAFSPEKQASIAPIHAIDPENVLYVGSLSRLLGETTKIGWIVGPTILIQRLSEAQKMMDVSLSIFTQMAATAVFDSSFDQNMASLCQRLEKNSQLLRSWVDSQDFFHLAPLAGGYYGWLTWEGEKFTKVLAERLLREGLGVAPGYLFGEDIGLRINYSRMSPDDLPLFVSRMDKLRTWLEAKEKQ</sequence>
<dbReference type="AlphaFoldDB" id="A0A1L8UUB5"/>
<evidence type="ECO:0000256" key="6">
    <source>
        <dbReference type="ARBA" id="ARBA00023163"/>
    </source>
</evidence>
<keyword evidence="4" id="KW-0805">Transcription regulation</keyword>
<dbReference type="SUPFAM" id="SSF53383">
    <property type="entry name" value="PLP-dependent transferases"/>
    <property type="match status" value="1"/>
</dbReference>
<keyword evidence="6" id="KW-0804">Transcription</keyword>
<dbReference type="STRING" id="53346.A5802_000806"/>
<reference evidence="8 11" key="2">
    <citation type="submission" date="2019-07" db="EMBL/GenBank/DDBJ databases">
        <title>Whole genome shotgun sequence of Enterococcus mundtii NBRC 100490.</title>
        <authorList>
            <person name="Hosoyama A."/>
            <person name="Uohara A."/>
            <person name="Ohji S."/>
            <person name="Ichikawa N."/>
        </authorList>
    </citation>
    <scope>NUCLEOTIDE SEQUENCE [LARGE SCALE GENOMIC DNA]</scope>
    <source>
        <strain evidence="8 11">NBRC 100490</strain>
    </source>
</reference>
<feature type="domain" description="HTH gntR-type" evidence="7">
    <location>
        <begin position="10"/>
        <end position="78"/>
    </location>
</feature>
<gene>
    <name evidence="9" type="ORF">BTN92_11360</name>
    <name evidence="8" type="ORF">EMU01_04550</name>
</gene>
<keyword evidence="5" id="KW-0238">DNA-binding</keyword>
<dbReference type="EMBL" id="MSTR01000011">
    <property type="protein sequence ID" value="ONN42110.1"/>
    <property type="molecule type" value="Genomic_DNA"/>
</dbReference>
<dbReference type="InterPro" id="IPR015421">
    <property type="entry name" value="PyrdxlP-dep_Trfase_major"/>
</dbReference>
<evidence type="ECO:0000256" key="2">
    <source>
        <dbReference type="ARBA" id="ARBA00022576"/>
    </source>
</evidence>
<evidence type="ECO:0000313" key="10">
    <source>
        <dbReference type="Proteomes" id="UP000189299"/>
    </source>
</evidence>
<dbReference type="InterPro" id="IPR051446">
    <property type="entry name" value="HTH_trans_reg/aminotransferase"/>
</dbReference>
<dbReference type="PANTHER" id="PTHR46577:SF2">
    <property type="entry name" value="TRANSCRIPTIONAL REGULATORY PROTEIN"/>
    <property type="match status" value="1"/>
</dbReference>
<dbReference type="GeneID" id="60999112"/>
<dbReference type="Gene3D" id="1.10.10.10">
    <property type="entry name" value="Winged helix-like DNA-binding domain superfamily/Winged helix DNA-binding domain"/>
    <property type="match status" value="1"/>
</dbReference>
<proteinExistence type="inferred from homology"/>
<dbReference type="RefSeq" id="WP_071867126.1">
    <property type="nucleotide sequence ID" value="NZ_BJWA01000002.1"/>
</dbReference>
<comment type="caution">
    <text evidence="9">The sequence shown here is derived from an EMBL/GenBank/DDBJ whole genome shotgun (WGS) entry which is preliminary data.</text>
</comment>
<dbReference type="PANTHER" id="PTHR46577">
    <property type="entry name" value="HTH-TYPE TRANSCRIPTIONAL REGULATORY PROTEIN GABR"/>
    <property type="match status" value="1"/>
</dbReference>
<dbReference type="OrthoDB" id="9802328at2"/>
<dbReference type="EMBL" id="BJWA01000002">
    <property type="protein sequence ID" value="GEL79311.1"/>
    <property type="molecule type" value="Genomic_DNA"/>
</dbReference>
<dbReference type="GO" id="GO:0008483">
    <property type="term" value="F:transaminase activity"/>
    <property type="evidence" value="ECO:0007669"/>
    <property type="project" value="UniProtKB-KW"/>
</dbReference>
<dbReference type="InterPro" id="IPR004839">
    <property type="entry name" value="Aminotransferase_I/II_large"/>
</dbReference>
<dbReference type="PROSITE" id="PS50949">
    <property type="entry name" value="HTH_GNTR"/>
    <property type="match status" value="1"/>
</dbReference>
<dbReference type="SUPFAM" id="SSF46785">
    <property type="entry name" value="Winged helix' DNA-binding domain"/>
    <property type="match status" value="1"/>
</dbReference>
<dbReference type="Gene3D" id="3.90.1150.10">
    <property type="entry name" value="Aspartate Aminotransferase, domain 1"/>
    <property type="match status" value="1"/>
</dbReference>
<keyword evidence="2" id="KW-0808">Transferase</keyword>
<name>A0A1L8UUB5_ENTMU</name>